<dbReference type="PANTHER" id="PTHR43000">
    <property type="entry name" value="DTDP-D-GLUCOSE 4,6-DEHYDRATASE-RELATED"/>
    <property type="match status" value="1"/>
</dbReference>
<comment type="similarity">
    <text evidence="1">Belongs to the NAD(P)-dependent epimerase/dehydratase family.</text>
</comment>
<gene>
    <name evidence="3" type="ORF">DWX78_07930</name>
</gene>
<comment type="caution">
    <text evidence="3">The sequence shown here is derived from an EMBL/GenBank/DDBJ whole genome shotgun (WGS) entry which is preliminary data.</text>
</comment>
<proteinExistence type="inferred from homology"/>
<sequence length="364" mass="42238">MNKRVLLLGGTGAMGNHLADDLRKNGESVVVTTRSSRKSNDEIRYLQGNAHDIDFLKRIIKEEDYECIVDFMSYSTKEFRERRDLLLNATEQYVFLSSSRVYAESKTPLQETSARLLDCCTDKQYLKTDEYALAKARQENLLFESKTKNWTIIRPYITYSNIRLQLGVYEKEKWLYRALNGRPIVFSKDVASKSTSLTYGGDVARVMTKLIGNKKATGEAFHIVSPENIRWNDVLNIYVDALTEIRGTRPIVELTESAIVPEEAKYQYQYDRLFNRTFDSGKVEKVIGEVPTYIKPKEGLTRCVREFILEFESFRTIDWRMEAAFDRRTASRTSVSEIQGKRDRLRYLGYRYAPTIMNVIKSMV</sequence>
<dbReference type="EMBL" id="QRVU01000033">
    <property type="protein sequence ID" value="RGS70355.1"/>
    <property type="molecule type" value="Genomic_DNA"/>
</dbReference>
<organism evidence="3 4">
    <name type="scientific">Dorea formicigenerans</name>
    <dbReference type="NCBI Taxonomy" id="39486"/>
    <lineage>
        <taxon>Bacteria</taxon>
        <taxon>Bacillati</taxon>
        <taxon>Bacillota</taxon>
        <taxon>Clostridia</taxon>
        <taxon>Lachnospirales</taxon>
        <taxon>Lachnospiraceae</taxon>
        <taxon>Dorea</taxon>
    </lineage>
</organism>
<dbReference type="InterPro" id="IPR036291">
    <property type="entry name" value="NAD(P)-bd_dom_sf"/>
</dbReference>
<dbReference type="InterPro" id="IPR001509">
    <property type="entry name" value="Epimerase_deHydtase"/>
</dbReference>
<protein>
    <submittedName>
        <fullName evidence="3">NAD-dependent epimerase/dehydratase family protein</fullName>
    </submittedName>
</protein>
<evidence type="ECO:0000256" key="1">
    <source>
        <dbReference type="ARBA" id="ARBA00007637"/>
    </source>
</evidence>
<evidence type="ECO:0000313" key="4">
    <source>
        <dbReference type="Proteomes" id="UP000285981"/>
    </source>
</evidence>
<accession>A0A412KPY5</accession>
<evidence type="ECO:0000313" key="3">
    <source>
        <dbReference type="EMBL" id="RGS70355.1"/>
    </source>
</evidence>
<feature type="domain" description="NAD-dependent epimerase/dehydratase" evidence="2">
    <location>
        <begin position="5"/>
        <end position="222"/>
    </location>
</feature>
<dbReference type="RefSeq" id="WP_117981048.1">
    <property type="nucleotide sequence ID" value="NZ_QRWS01000023.1"/>
</dbReference>
<dbReference type="Gene3D" id="3.40.50.720">
    <property type="entry name" value="NAD(P)-binding Rossmann-like Domain"/>
    <property type="match status" value="1"/>
</dbReference>
<reference evidence="3 4" key="1">
    <citation type="submission" date="2018-08" db="EMBL/GenBank/DDBJ databases">
        <title>A genome reference for cultivated species of the human gut microbiota.</title>
        <authorList>
            <person name="Zou Y."/>
            <person name="Xue W."/>
            <person name="Luo G."/>
        </authorList>
    </citation>
    <scope>NUCLEOTIDE SEQUENCE [LARGE SCALE GENOMIC DNA]</scope>
    <source>
        <strain evidence="3 4">AF21-25</strain>
    </source>
</reference>
<dbReference type="AlphaFoldDB" id="A0A412KPY5"/>
<dbReference type="Pfam" id="PF01370">
    <property type="entry name" value="Epimerase"/>
    <property type="match status" value="1"/>
</dbReference>
<name>A0A412KPY5_9FIRM</name>
<dbReference type="Proteomes" id="UP000285981">
    <property type="component" value="Unassembled WGS sequence"/>
</dbReference>
<evidence type="ECO:0000259" key="2">
    <source>
        <dbReference type="Pfam" id="PF01370"/>
    </source>
</evidence>
<dbReference type="SUPFAM" id="SSF51735">
    <property type="entry name" value="NAD(P)-binding Rossmann-fold domains"/>
    <property type="match status" value="1"/>
</dbReference>